<evidence type="ECO:0000256" key="2">
    <source>
        <dbReference type="ARBA" id="ARBA00009142"/>
    </source>
</evidence>
<keyword evidence="8" id="KW-1185">Reference proteome</keyword>
<keyword evidence="5 6" id="KW-0472">Membrane</keyword>
<dbReference type="KEGG" id="hcv:FTV88_3284"/>
<evidence type="ECO:0000256" key="3">
    <source>
        <dbReference type="ARBA" id="ARBA00022692"/>
    </source>
</evidence>
<keyword evidence="6" id="KW-1003">Cell membrane</keyword>
<dbReference type="GO" id="GO:0005886">
    <property type="term" value="C:plasma membrane"/>
    <property type="evidence" value="ECO:0007669"/>
    <property type="project" value="UniProtKB-SubCell"/>
</dbReference>
<protein>
    <recommendedName>
        <fullName evidence="6">Probable membrane transporter protein</fullName>
    </recommendedName>
</protein>
<dbReference type="PANTHER" id="PTHR43701">
    <property type="entry name" value="MEMBRANE TRANSPORTER PROTEIN MJ0441-RELATED"/>
    <property type="match status" value="1"/>
</dbReference>
<name>A0A5Q2NAR2_9FIRM</name>
<proteinExistence type="inferred from homology"/>
<dbReference type="InterPro" id="IPR002781">
    <property type="entry name" value="TM_pro_TauE-like"/>
</dbReference>
<feature type="transmembrane region" description="Helical" evidence="6">
    <location>
        <begin position="70"/>
        <end position="90"/>
    </location>
</feature>
<evidence type="ECO:0000313" key="8">
    <source>
        <dbReference type="Proteomes" id="UP000366051"/>
    </source>
</evidence>
<gene>
    <name evidence="7" type="ORF">FTV88_3284</name>
</gene>
<feature type="transmembrane region" description="Helical" evidence="6">
    <location>
        <begin position="40"/>
        <end position="58"/>
    </location>
</feature>
<evidence type="ECO:0000256" key="5">
    <source>
        <dbReference type="ARBA" id="ARBA00023136"/>
    </source>
</evidence>
<feature type="transmembrane region" description="Helical" evidence="6">
    <location>
        <begin position="96"/>
        <end position="114"/>
    </location>
</feature>
<dbReference type="Proteomes" id="UP000366051">
    <property type="component" value="Chromosome"/>
</dbReference>
<dbReference type="AlphaFoldDB" id="A0A5Q2NAR2"/>
<evidence type="ECO:0000256" key="6">
    <source>
        <dbReference type="RuleBase" id="RU363041"/>
    </source>
</evidence>
<evidence type="ECO:0000256" key="4">
    <source>
        <dbReference type="ARBA" id="ARBA00022989"/>
    </source>
</evidence>
<evidence type="ECO:0000313" key="7">
    <source>
        <dbReference type="EMBL" id="QGG49350.1"/>
    </source>
</evidence>
<comment type="similarity">
    <text evidence="2 6">Belongs to the 4-toluene sulfonate uptake permease (TSUP) (TC 2.A.102) family.</text>
</comment>
<dbReference type="EMBL" id="CP045875">
    <property type="protein sequence ID" value="QGG49350.1"/>
    <property type="molecule type" value="Genomic_DNA"/>
</dbReference>
<dbReference type="PANTHER" id="PTHR43701:SF2">
    <property type="entry name" value="MEMBRANE TRANSPORTER PROTEIN YJNA-RELATED"/>
    <property type="match status" value="1"/>
</dbReference>
<keyword evidence="3 6" id="KW-0812">Transmembrane</keyword>
<dbReference type="OrthoDB" id="25340at2"/>
<keyword evidence="4 6" id="KW-1133">Transmembrane helix</keyword>
<dbReference type="Pfam" id="PF01925">
    <property type="entry name" value="TauE"/>
    <property type="match status" value="1"/>
</dbReference>
<dbReference type="InterPro" id="IPR051598">
    <property type="entry name" value="TSUP/Inactive_protease-like"/>
</dbReference>
<sequence length="127" mass="13036">MAIFLGIIGLLAGVLSGLALGGGTLLVPSLVILLELGQHQAQAIALAAFLPISTVAIITHFKNGNVKPRLALLLASGAVVGALIGATLASHLPAPFLRKIFGGFLVVMGIYEVVNHRKAISKKGKKP</sequence>
<accession>A0A5Q2NAR2</accession>
<organism evidence="7 8">
    <name type="scientific">Heliorestis convoluta</name>
    <dbReference type="NCBI Taxonomy" id="356322"/>
    <lineage>
        <taxon>Bacteria</taxon>
        <taxon>Bacillati</taxon>
        <taxon>Bacillota</taxon>
        <taxon>Clostridia</taxon>
        <taxon>Eubacteriales</taxon>
        <taxon>Heliobacteriaceae</taxon>
        <taxon>Heliorestis</taxon>
    </lineage>
</organism>
<evidence type="ECO:0000256" key="1">
    <source>
        <dbReference type="ARBA" id="ARBA00004141"/>
    </source>
</evidence>
<comment type="subcellular location">
    <subcellularLocation>
        <location evidence="6">Cell membrane</location>
        <topology evidence="6">Multi-pass membrane protein</topology>
    </subcellularLocation>
    <subcellularLocation>
        <location evidence="1">Membrane</location>
        <topology evidence="1">Multi-pass membrane protein</topology>
    </subcellularLocation>
</comment>
<reference evidence="8" key="1">
    <citation type="submission" date="2019-11" db="EMBL/GenBank/DDBJ databases">
        <title>Genome sequence of Heliorestis convoluta strain HH, an alkaliphilic and minimalistic phototrophic bacterium from a soda lake in Egypt.</title>
        <authorList>
            <person name="Dewey E.D."/>
            <person name="Stokes L.M."/>
            <person name="Burchell B.M."/>
            <person name="Shaffer K.N."/>
            <person name="Huntington A.M."/>
            <person name="Baker J.M."/>
            <person name="Nadendla S."/>
            <person name="Giglio M.G."/>
            <person name="Touchman J.W."/>
            <person name="Blankenship R.E."/>
            <person name="Madigan M.T."/>
            <person name="Sattley W.M."/>
        </authorList>
    </citation>
    <scope>NUCLEOTIDE SEQUENCE [LARGE SCALE GENOMIC DNA]</scope>
    <source>
        <strain evidence="8">HH</strain>
    </source>
</reference>